<evidence type="ECO:0000313" key="2">
    <source>
        <dbReference type="EMBL" id="MBL7631743.1"/>
    </source>
</evidence>
<reference evidence="2" key="1">
    <citation type="submission" date="2020-12" db="EMBL/GenBank/DDBJ databases">
        <title>Genomic characterization of non-nitrogen-fixing Frankia strains.</title>
        <authorList>
            <person name="Carlos-Shanley C."/>
            <person name="Guerra T."/>
            <person name="Hahn D."/>
        </authorList>
    </citation>
    <scope>NUCLEOTIDE SEQUENCE</scope>
    <source>
        <strain evidence="2">CN6</strain>
    </source>
</reference>
<sequence length="194" mass="20625">MTFEAWLDRLRTDGYLLCPASSAVPVELRAVRPDGWGVHLRCRGVHVRLGLYRPGRSVWQVPLWDREVVPEDALELWEHQPPPSAAGLLPVGTRIAFTGAADAPDHQAVFDGATERGWRGHEAGLLSPADAAKIFGTLLAATEPELARWRRPAPALGGAAAPAAAPATGTVPAARTGAAPRRPALAGFATEHPH</sequence>
<gene>
    <name evidence="2" type="ORF">I7412_32215</name>
</gene>
<keyword evidence="3" id="KW-1185">Reference proteome</keyword>
<name>A0A937RGH1_9ACTN</name>
<dbReference type="Proteomes" id="UP000604475">
    <property type="component" value="Unassembled WGS sequence"/>
</dbReference>
<proteinExistence type="predicted"/>
<evidence type="ECO:0000256" key="1">
    <source>
        <dbReference type="SAM" id="MobiDB-lite"/>
    </source>
</evidence>
<accession>A0A937RGH1</accession>
<dbReference type="AlphaFoldDB" id="A0A937RGH1"/>
<organism evidence="2 3">
    <name type="scientific">Frankia nepalensis</name>
    <dbReference type="NCBI Taxonomy" id="1836974"/>
    <lineage>
        <taxon>Bacteria</taxon>
        <taxon>Bacillati</taxon>
        <taxon>Actinomycetota</taxon>
        <taxon>Actinomycetes</taxon>
        <taxon>Frankiales</taxon>
        <taxon>Frankiaceae</taxon>
        <taxon>Frankia</taxon>
    </lineage>
</organism>
<protein>
    <submittedName>
        <fullName evidence="2">Uncharacterized protein</fullName>
    </submittedName>
</protein>
<feature type="region of interest" description="Disordered" evidence="1">
    <location>
        <begin position="157"/>
        <end position="179"/>
    </location>
</feature>
<dbReference type="RefSeq" id="WP_203006002.1">
    <property type="nucleotide sequence ID" value="NZ_JADWYU010000023.1"/>
</dbReference>
<dbReference type="EMBL" id="JAEACQ010000283">
    <property type="protein sequence ID" value="MBL7631743.1"/>
    <property type="molecule type" value="Genomic_DNA"/>
</dbReference>
<evidence type="ECO:0000313" key="3">
    <source>
        <dbReference type="Proteomes" id="UP000604475"/>
    </source>
</evidence>
<comment type="caution">
    <text evidence="2">The sequence shown here is derived from an EMBL/GenBank/DDBJ whole genome shotgun (WGS) entry which is preliminary data.</text>
</comment>